<dbReference type="InterPro" id="IPR001030">
    <property type="entry name" value="Acoase/IPM_deHydtase_lsu_aba"/>
</dbReference>
<dbReference type="GO" id="GO:0016829">
    <property type="term" value="F:lyase activity"/>
    <property type="evidence" value="ECO:0007669"/>
    <property type="project" value="UniProtKB-KW"/>
</dbReference>
<dbReference type="GO" id="GO:0051536">
    <property type="term" value="F:iron-sulfur cluster binding"/>
    <property type="evidence" value="ECO:0007669"/>
    <property type="project" value="UniProtKB-KW"/>
</dbReference>
<name>A0A388TD01_TERA1</name>
<dbReference type="AlphaFoldDB" id="A0A388TD01"/>
<evidence type="ECO:0000256" key="3">
    <source>
        <dbReference type="ARBA" id="ARBA00023014"/>
    </source>
</evidence>
<organism evidence="6 7">
    <name type="scientific">Termititenax aidoneus</name>
    <dbReference type="NCBI Taxonomy" id="2218524"/>
    <lineage>
        <taxon>Bacteria</taxon>
        <taxon>Bacillati</taxon>
        <taxon>Candidatus Margulisiibacteriota</taxon>
        <taxon>Candidatus Termititenacia</taxon>
        <taxon>Candidatus Termititenacales</taxon>
        <taxon>Candidatus Termititenacaceae</taxon>
        <taxon>Candidatus Termititenax</taxon>
    </lineage>
</organism>
<keyword evidence="1" id="KW-0479">Metal-binding</keyword>
<dbReference type="GO" id="GO:0043436">
    <property type="term" value="P:oxoacid metabolic process"/>
    <property type="evidence" value="ECO:0007669"/>
    <property type="project" value="UniProtKB-ARBA"/>
</dbReference>
<dbReference type="InterPro" id="IPR015931">
    <property type="entry name" value="Acnase/IPM_dHydase_lsu_aba_1/3"/>
</dbReference>
<feature type="non-terminal residue" evidence="6">
    <location>
        <position position="131"/>
    </location>
</feature>
<dbReference type="GO" id="GO:0046872">
    <property type="term" value="F:metal ion binding"/>
    <property type="evidence" value="ECO:0007669"/>
    <property type="project" value="UniProtKB-KW"/>
</dbReference>
<evidence type="ECO:0000313" key="6">
    <source>
        <dbReference type="EMBL" id="GBR74262.1"/>
    </source>
</evidence>
<sequence>MGMTITEKILARAAGQATVKPGEVVFAQVDIALAHDVTSDLAIDIVEKDFGGKVWDPDKIIVLPDHGVPNKDIQTATLVRRLLDFATAQKIKNVYSVETGDYGVCHTMLPYRGFVRPGQVIVGADSHTCQH</sequence>
<feature type="domain" description="Aconitase/3-isopropylmalate dehydratase large subunit alpha/beta/alpha" evidence="5">
    <location>
        <begin position="8"/>
        <end position="131"/>
    </location>
</feature>
<reference evidence="6 7" key="1">
    <citation type="journal article" date="2019" name="ISME J.">
        <title>Genome analyses of uncultured TG2/ZB3 bacteria in 'Margulisbacteria' specifically attached to ectosymbiotic spirochetes of protists in the termite gut.</title>
        <authorList>
            <person name="Utami Y.D."/>
            <person name="Kuwahara H."/>
            <person name="Igai K."/>
            <person name="Murakami T."/>
            <person name="Sugaya K."/>
            <person name="Morikawa T."/>
            <person name="Nagura Y."/>
            <person name="Yuki M."/>
            <person name="Deevong P."/>
            <person name="Inoue T."/>
            <person name="Kihara K."/>
            <person name="Lo N."/>
            <person name="Yamada A."/>
            <person name="Ohkuma M."/>
            <person name="Hongoh Y."/>
        </authorList>
    </citation>
    <scope>NUCLEOTIDE SEQUENCE [LARGE SCALE GENOMIC DNA]</scope>
    <source>
        <strain evidence="6">NkOx7-01</strain>
    </source>
</reference>
<dbReference type="Gene3D" id="3.30.499.10">
    <property type="entry name" value="Aconitase, domain 3"/>
    <property type="match status" value="1"/>
</dbReference>
<keyword evidence="2" id="KW-0408">Iron</keyword>
<comment type="caution">
    <text evidence="6">The sequence shown here is derived from an EMBL/GenBank/DDBJ whole genome shotgun (WGS) entry which is preliminary data.</text>
</comment>
<dbReference type="Proteomes" id="UP000269352">
    <property type="component" value="Unassembled WGS sequence"/>
</dbReference>
<dbReference type="SUPFAM" id="SSF53732">
    <property type="entry name" value="Aconitase iron-sulfur domain"/>
    <property type="match status" value="1"/>
</dbReference>
<protein>
    <submittedName>
        <fullName evidence="6">Aconitase superfamily</fullName>
    </submittedName>
</protein>
<evidence type="ECO:0000313" key="7">
    <source>
        <dbReference type="Proteomes" id="UP000269352"/>
    </source>
</evidence>
<dbReference type="InterPro" id="IPR050067">
    <property type="entry name" value="IPM_dehydratase_rel_enz"/>
</dbReference>
<keyword evidence="3" id="KW-0411">Iron-sulfur</keyword>
<evidence type="ECO:0000256" key="1">
    <source>
        <dbReference type="ARBA" id="ARBA00022723"/>
    </source>
</evidence>
<evidence type="ECO:0000259" key="5">
    <source>
        <dbReference type="Pfam" id="PF00330"/>
    </source>
</evidence>
<evidence type="ECO:0000256" key="2">
    <source>
        <dbReference type="ARBA" id="ARBA00023004"/>
    </source>
</evidence>
<keyword evidence="4" id="KW-0456">Lyase</keyword>
<proteinExistence type="predicted"/>
<dbReference type="Pfam" id="PF00330">
    <property type="entry name" value="Aconitase"/>
    <property type="match status" value="1"/>
</dbReference>
<gene>
    <name evidence="6" type="ORF">NO1_1470</name>
</gene>
<dbReference type="PANTHER" id="PTHR43822:SF2">
    <property type="entry name" value="HOMOACONITASE, MITOCHONDRIAL"/>
    <property type="match status" value="1"/>
</dbReference>
<dbReference type="EMBL" id="BGZN01000036">
    <property type="protein sequence ID" value="GBR74262.1"/>
    <property type="molecule type" value="Genomic_DNA"/>
</dbReference>
<keyword evidence="7" id="KW-1185">Reference proteome</keyword>
<dbReference type="InterPro" id="IPR036008">
    <property type="entry name" value="Aconitase_4Fe-4S_dom"/>
</dbReference>
<evidence type="ECO:0000256" key="4">
    <source>
        <dbReference type="ARBA" id="ARBA00023239"/>
    </source>
</evidence>
<accession>A0A388TD01</accession>
<dbReference type="PANTHER" id="PTHR43822">
    <property type="entry name" value="HOMOACONITASE, MITOCHONDRIAL-RELATED"/>
    <property type="match status" value="1"/>
</dbReference>